<evidence type="ECO:0000256" key="2">
    <source>
        <dbReference type="ARBA" id="ARBA00023008"/>
    </source>
</evidence>
<dbReference type="Pfam" id="PF00127">
    <property type="entry name" value="Copper-bind"/>
    <property type="match status" value="1"/>
</dbReference>
<dbReference type="SUPFAM" id="SSF49503">
    <property type="entry name" value="Cupredoxins"/>
    <property type="match status" value="1"/>
</dbReference>
<sequence length="102" mass="11266">EILFKGMTTHWEGKSPSGIEGEENPTIALTEGETYTIGWDEGDGQPHNFQIRNGSDEVVGDYTTDTTPDPGEAQVYEIEVTSEMAAYRCMPHPNMEGTIEVQ</sequence>
<gene>
    <name evidence="5" type="ORF">C479_05888</name>
</gene>
<feature type="domain" description="Blue (type 1) copper" evidence="4">
    <location>
        <begin position="26"/>
        <end position="102"/>
    </location>
</feature>
<evidence type="ECO:0000313" key="5">
    <source>
        <dbReference type="EMBL" id="ELZ12315.1"/>
    </source>
</evidence>
<protein>
    <submittedName>
        <fullName evidence="5">Blue copper domain-containing protein</fullName>
    </submittedName>
</protein>
<evidence type="ECO:0000259" key="4">
    <source>
        <dbReference type="Pfam" id="PF00127"/>
    </source>
</evidence>
<dbReference type="InterPro" id="IPR008972">
    <property type="entry name" value="Cupredoxin"/>
</dbReference>
<keyword evidence="2" id="KW-0186">Copper</keyword>
<reference evidence="5 6" key="1">
    <citation type="journal article" date="2014" name="PLoS Genet.">
        <title>Phylogenetically driven sequencing of extremely halophilic archaea reveals strategies for static and dynamic osmo-response.</title>
        <authorList>
            <person name="Becker E.A."/>
            <person name="Seitzer P.M."/>
            <person name="Tritt A."/>
            <person name="Larsen D."/>
            <person name="Krusor M."/>
            <person name="Yao A.I."/>
            <person name="Wu D."/>
            <person name="Madern D."/>
            <person name="Eisen J.A."/>
            <person name="Darling A.E."/>
            <person name="Facciotti M.T."/>
        </authorList>
    </citation>
    <scope>NUCLEOTIDE SEQUENCE [LARGE SCALE GENOMIC DNA]</scope>
    <source>
        <strain evidence="5 6">JCM 14624</strain>
    </source>
</reference>
<dbReference type="AlphaFoldDB" id="M0BN73"/>
<organism evidence="5 6">
    <name type="scientific">Halovivax asiaticus JCM 14624</name>
    <dbReference type="NCBI Taxonomy" id="1227490"/>
    <lineage>
        <taxon>Archaea</taxon>
        <taxon>Methanobacteriati</taxon>
        <taxon>Methanobacteriota</taxon>
        <taxon>Stenosarchaea group</taxon>
        <taxon>Halobacteria</taxon>
        <taxon>Halobacteriales</taxon>
        <taxon>Natrialbaceae</taxon>
        <taxon>Halovivax</taxon>
    </lineage>
</organism>
<keyword evidence="1" id="KW-0479">Metal-binding</keyword>
<dbReference type="RefSeq" id="WP_007699238.1">
    <property type="nucleotide sequence ID" value="NZ_AOIQ01000009.1"/>
</dbReference>
<name>M0BN73_9EURY</name>
<comment type="caution">
    <text evidence="5">The sequence shown here is derived from an EMBL/GenBank/DDBJ whole genome shotgun (WGS) entry which is preliminary data.</text>
</comment>
<proteinExistence type="predicted"/>
<dbReference type="EMBL" id="AOIQ01000009">
    <property type="protein sequence ID" value="ELZ12315.1"/>
    <property type="molecule type" value="Genomic_DNA"/>
</dbReference>
<dbReference type="InterPro" id="IPR000923">
    <property type="entry name" value="BlueCu_1"/>
</dbReference>
<feature type="region of interest" description="Disordered" evidence="3">
    <location>
        <begin position="1"/>
        <end position="23"/>
    </location>
</feature>
<evidence type="ECO:0000256" key="3">
    <source>
        <dbReference type="SAM" id="MobiDB-lite"/>
    </source>
</evidence>
<accession>M0BN73</accession>
<keyword evidence="6" id="KW-1185">Reference proteome</keyword>
<dbReference type="GO" id="GO:0009055">
    <property type="term" value="F:electron transfer activity"/>
    <property type="evidence" value="ECO:0007669"/>
    <property type="project" value="InterPro"/>
</dbReference>
<dbReference type="GO" id="GO:0005507">
    <property type="term" value="F:copper ion binding"/>
    <property type="evidence" value="ECO:0007669"/>
    <property type="project" value="InterPro"/>
</dbReference>
<dbReference type="Proteomes" id="UP000011560">
    <property type="component" value="Unassembled WGS sequence"/>
</dbReference>
<evidence type="ECO:0000313" key="6">
    <source>
        <dbReference type="Proteomes" id="UP000011560"/>
    </source>
</evidence>
<feature type="non-terminal residue" evidence="5">
    <location>
        <position position="1"/>
    </location>
</feature>
<dbReference type="Gene3D" id="2.60.40.420">
    <property type="entry name" value="Cupredoxins - blue copper proteins"/>
    <property type="match status" value="1"/>
</dbReference>
<evidence type="ECO:0000256" key="1">
    <source>
        <dbReference type="ARBA" id="ARBA00022723"/>
    </source>
</evidence>